<protein>
    <submittedName>
        <fullName evidence="1">Uncharacterized protein</fullName>
    </submittedName>
</protein>
<sequence>MTQDEDPHVRVPIAHRHRGAVREAIRVLQVLDRTLPTGAITVTTSDRLTAIAGHALSR</sequence>
<dbReference type="GeneID" id="91548195"/>
<gene>
    <name evidence="1" type="ORF">OIE73_36500</name>
</gene>
<keyword evidence="2" id="KW-1185">Reference proteome</keyword>
<organism evidence="1 2">
    <name type="scientific">Streptomyces hirsutus</name>
    <dbReference type="NCBI Taxonomy" id="35620"/>
    <lineage>
        <taxon>Bacteria</taxon>
        <taxon>Bacillati</taxon>
        <taxon>Actinomycetota</taxon>
        <taxon>Actinomycetes</taxon>
        <taxon>Kitasatosporales</taxon>
        <taxon>Streptomycetaceae</taxon>
        <taxon>Streptomyces</taxon>
    </lineage>
</organism>
<dbReference type="Proteomes" id="UP001335325">
    <property type="component" value="Chromosome"/>
</dbReference>
<evidence type="ECO:0000313" key="2">
    <source>
        <dbReference type="Proteomes" id="UP001335325"/>
    </source>
</evidence>
<name>A0ABZ1GWZ9_9ACTN</name>
<accession>A0ABZ1GWZ9</accession>
<dbReference type="RefSeq" id="WP_326756363.1">
    <property type="nucleotide sequence ID" value="NZ_CP109134.1"/>
</dbReference>
<dbReference type="EMBL" id="CP109134">
    <property type="protein sequence ID" value="WSD10665.1"/>
    <property type="molecule type" value="Genomic_DNA"/>
</dbReference>
<proteinExistence type="predicted"/>
<evidence type="ECO:0000313" key="1">
    <source>
        <dbReference type="EMBL" id="WSD10665.1"/>
    </source>
</evidence>
<reference evidence="1 2" key="1">
    <citation type="submission" date="2022-10" db="EMBL/GenBank/DDBJ databases">
        <title>The complete genomes of actinobacterial strains from the NBC collection.</title>
        <authorList>
            <person name="Joergensen T.S."/>
            <person name="Alvarez Arevalo M."/>
            <person name="Sterndorff E.B."/>
            <person name="Faurdal D."/>
            <person name="Vuksanovic O."/>
            <person name="Mourched A.-S."/>
            <person name="Charusanti P."/>
            <person name="Shaw S."/>
            <person name="Blin K."/>
            <person name="Weber T."/>
        </authorList>
    </citation>
    <scope>NUCLEOTIDE SEQUENCE [LARGE SCALE GENOMIC DNA]</scope>
    <source>
        <strain evidence="1 2">NBC 01753</strain>
    </source>
</reference>